<dbReference type="EMBL" id="JHAC01000093">
    <property type="protein sequence ID" value="EYB66310.1"/>
    <property type="molecule type" value="Genomic_DNA"/>
</dbReference>
<feature type="transmembrane region" description="Helical" evidence="1">
    <location>
        <begin position="164"/>
        <end position="186"/>
    </location>
</feature>
<feature type="transmembrane region" description="Helical" evidence="1">
    <location>
        <begin position="6"/>
        <end position="26"/>
    </location>
</feature>
<gene>
    <name evidence="2" type="ORF">DEIPH_ctg139orf0025</name>
</gene>
<proteinExistence type="predicted"/>
<evidence type="ECO:0000313" key="3">
    <source>
        <dbReference type="Proteomes" id="UP000020492"/>
    </source>
</evidence>
<reference evidence="2 3" key="1">
    <citation type="submission" date="2014-03" db="EMBL/GenBank/DDBJ databases">
        <title>Draft genome sequence of Deinococcus phoenicis 1P10ME.</title>
        <authorList>
            <person name="Stepanov V.G."/>
            <person name="Vaishampayan P."/>
            <person name="Venkateswaran K."/>
            <person name="Fox G.E."/>
        </authorList>
    </citation>
    <scope>NUCLEOTIDE SEQUENCE [LARGE SCALE GENOMIC DNA]</scope>
    <source>
        <strain evidence="2 3">1P10ME</strain>
    </source>
</reference>
<comment type="caution">
    <text evidence="2">The sequence shown here is derived from an EMBL/GenBank/DDBJ whole genome shotgun (WGS) entry which is preliminary data.</text>
</comment>
<feature type="transmembrane region" description="Helical" evidence="1">
    <location>
        <begin position="133"/>
        <end position="152"/>
    </location>
</feature>
<dbReference type="PATRIC" id="fig|1476583.3.peg.3547"/>
<feature type="transmembrane region" description="Helical" evidence="1">
    <location>
        <begin position="222"/>
        <end position="240"/>
    </location>
</feature>
<accession>A0A016QJF7</accession>
<feature type="transmembrane region" description="Helical" evidence="1">
    <location>
        <begin position="62"/>
        <end position="82"/>
    </location>
</feature>
<dbReference type="OrthoDB" id="8539650at2"/>
<organism evidence="2 3">
    <name type="scientific">Deinococcus phoenicis</name>
    <dbReference type="NCBI Taxonomy" id="1476583"/>
    <lineage>
        <taxon>Bacteria</taxon>
        <taxon>Thermotogati</taxon>
        <taxon>Deinococcota</taxon>
        <taxon>Deinococci</taxon>
        <taxon>Deinococcales</taxon>
        <taxon>Deinococcaceae</taxon>
        <taxon>Deinococcus</taxon>
    </lineage>
</organism>
<sequence>MSAPLQQILSLTLIPVAATILGGVAASFRTPGERLRSFVQHFAAGVVFAAVAGELLPEITRGHQPFGVVIGFTLGVVAMLVIRQFAERLERPSEVGGRARSGNVSLVTVVGIDVLIDGLLIGVGFAAGARVGTLLVVALTLELLFLGVSVASSLGESGMPRGRTVLTVTGLSLLVILGALLGGSLLQGLTGFPLEVVLSFGAAALLFLVTEELLTEAHEVKETPLITAAFFAGFVALYLLELAS</sequence>
<protein>
    <recommendedName>
        <fullName evidence="4">Transporter</fullName>
    </recommendedName>
</protein>
<dbReference type="eggNOG" id="COG0428">
    <property type="taxonomic scope" value="Bacteria"/>
</dbReference>
<evidence type="ECO:0000313" key="2">
    <source>
        <dbReference type="EMBL" id="EYB66310.1"/>
    </source>
</evidence>
<keyword evidence="3" id="KW-1185">Reference proteome</keyword>
<evidence type="ECO:0008006" key="4">
    <source>
        <dbReference type="Google" id="ProtNLM"/>
    </source>
</evidence>
<dbReference type="RefSeq" id="WP_051517505.1">
    <property type="nucleotide sequence ID" value="NZ_JHAC01000093.1"/>
</dbReference>
<dbReference type="AlphaFoldDB" id="A0A016QJF7"/>
<name>A0A016QJF7_9DEIO</name>
<feature type="transmembrane region" description="Helical" evidence="1">
    <location>
        <begin position="192"/>
        <end position="210"/>
    </location>
</feature>
<dbReference type="Proteomes" id="UP000020492">
    <property type="component" value="Unassembled WGS sequence"/>
</dbReference>
<keyword evidence="1" id="KW-0472">Membrane</keyword>
<evidence type="ECO:0000256" key="1">
    <source>
        <dbReference type="SAM" id="Phobius"/>
    </source>
</evidence>
<keyword evidence="1" id="KW-1133">Transmembrane helix</keyword>
<feature type="transmembrane region" description="Helical" evidence="1">
    <location>
        <begin position="38"/>
        <end position="56"/>
    </location>
</feature>
<feature type="transmembrane region" description="Helical" evidence="1">
    <location>
        <begin position="103"/>
        <end position="127"/>
    </location>
</feature>
<dbReference type="STRING" id="1476583.DEIPH_ctg139orf0025"/>
<keyword evidence="1" id="KW-0812">Transmembrane</keyword>